<reference evidence="1 2" key="1">
    <citation type="submission" date="2021-06" db="EMBL/GenBank/DDBJ databases">
        <title>Caerostris darwini draft genome.</title>
        <authorList>
            <person name="Kono N."/>
            <person name="Arakawa K."/>
        </authorList>
    </citation>
    <scope>NUCLEOTIDE SEQUENCE [LARGE SCALE GENOMIC DNA]</scope>
</reference>
<dbReference type="AlphaFoldDB" id="A0AAV4VZ21"/>
<organism evidence="1 2">
    <name type="scientific">Caerostris darwini</name>
    <dbReference type="NCBI Taxonomy" id="1538125"/>
    <lineage>
        <taxon>Eukaryota</taxon>
        <taxon>Metazoa</taxon>
        <taxon>Ecdysozoa</taxon>
        <taxon>Arthropoda</taxon>
        <taxon>Chelicerata</taxon>
        <taxon>Arachnida</taxon>
        <taxon>Araneae</taxon>
        <taxon>Araneomorphae</taxon>
        <taxon>Entelegynae</taxon>
        <taxon>Araneoidea</taxon>
        <taxon>Araneidae</taxon>
        <taxon>Caerostris</taxon>
    </lineage>
</organism>
<evidence type="ECO:0000313" key="2">
    <source>
        <dbReference type="Proteomes" id="UP001054837"/>
    </source>
</evidence>
<evidence type="ECO:0000313" key="1">
    <source>
        <dbReference type="EMBL" id="GIY75567.1"/>
    </source>
</evidence>
<proteinExistence type="predicted"/>
<dbReference type="EMBL" id="BPLQ01013878">
    <property type="protein sequence ID" value="GIY75567.1"/>
    <property type="molecule type" value="Genomic_DNA"/>
</dbReference>
<name>A0AAV4VZ21_9ARAC</name>
<sequence>MNISGFVYSWCIYPPKRKRNILDENKCVFLSAQPEIHMQICIFEDPNNSHKVTLYGSETVVQDLFFPWVNMSPLANGRIEIASSSVTEKSQKVFLSFIENIKNIYIHDPLNAAE</sequence>
<comment type="caution">
    <text evidence="1">The sequence shown here is derived from an EMBL/GenBank/DDBJ whole genome shotgun (WGS) entry which is preliminary data.</text>
</comment>
<dbReference type="Proteomes" id="UP001054837">
    <property type="component" value="Unassembled WGS sequence"/>
</dbReference>
<accession>A0AAV4VZ21</accession>
<protein>
    <submittedName>
        <fullName evidence="1">Uncharacterized protein</fullName>
    </submittedName>
</protein>
<keyword evidence="2" id="KW-1185">Reference proteome</keyword>
<gene>
    <name evidence="1" type="ORF">CDAR_175211</name>
</gene>